<accession>A0A3B7MR71</accession>
<reference evidence="1 2" key="1">
    <citation type="submission" date="2018-09" db="EMBL/GenBank/DDBJ databases">
        <title>Genome sequencing of strain 6GH32-13.</title>
        <authorList>
            <person name="Weon H.-Y."/>
            <person name="Heo J."/>
            <person name="Kwon S.-W."/>
        </authorList>
    </citation>
    <scope>NUCLEOTIDE SEQUENCE [LARGE SCALE GENOMIC DNA]</scope>
    <source>
        <strain evidence="1 2">5GH32-13</strain>
    </source>
</reference>
<proteinExistence type="predicted"/>
<dbReference type="KEGG" id="pseg:D3H65_16415"/>
<protein>
    <submittedName>
        <fullName evidence="1">Uncharacterized protein</fullName>
    </submittedName>
</protein>
<keyword evidence="2" id="KW-1185">Reference proteome</keyword>
<dbReference type="AlphaFoldDB" id="A0A3B7MR71"/>
<organism evidence="1 2">
    <name type="scientific">Paraflavitalea soli</name>
    <dbReference type="NCBI Taxonomy" id="2315862"/>
    <lineage>
        <taxon>Bacteria</taxon>
        <taxon>Pseudomonadati</taxon>
        <taxon>Bacteroidota</taxon>
        <taxon>Chitinophagia</taxon>
        <taxon>Chitinophagales</taxon>
        <taxon>Chitinophagaceae</taxon>
        <taxon>Paraflavitalea</taxon>
    </lineage>
</organism>
<sequence length="236" mass="26742">MERLQQLIGKLNEQFEQNADNKQLLVTTQLIEAELMRLSAATRAAQGTSKVAVVMPAARTVYNTVVVETPVLEAKVAEEIVLPVEKQEEKPARNGNGTHAPAAAVQAGLQFNPLVEIPTLAHQTSAKELNETMATAQASLNDKLKEERVEVGHRLNDSPVRDLKKAIGINDRFVFINDLFRGDEVMYERSVKTINGFRIYPEAQYWIERELKIKLGWDDSKEITRHFYQLVKRRFS</sequence>
<evidence type="ECO:0000313" key="1">
    <source>
        <dbReference type="EMBL" id="AXY75466.1"/>
    </source>
</evidence>
<dbReference type="EMBL" id="CP032157">
    <property type="protein sequence ID" value="AXY75466.1"/>
    <property type="molecule type" value="Genomic_DNA"/>
</dbReference>
<dbReference type="Proteomes" id="UP000263900">
    <property type="component" value="Chromosome"/>
</dbReference>
<dbReference type="OrthoDB" id="1100725at2"/>
<gene>
    <name evidence="1" type="ORF">D3H65_16415</name>
</gene>
<name>A0A3B7MR71_9BACT</name>
<dbReference type="RefSeq" id="WP_119051347.1">
    <property type="nucleotide sequence ID" value="NZ_CP032157.1"/>
</dbReference>
<evidence type="ECO:0000313" key="2">
    <source>
        <dbReference type="Proteomes" id="UP000263900"/>
    </source>
</evidence>